<sequence>MKKKTTKICMISSSGGHLKELNELIEISEQYETFQITEKDKFSNIKIGTRQYYVNKIDRDEKNFLFHFFILFLKIFQIFAVEKPKVIVTTGALVAYPACLIGKLMRAKVIFIESYARTETLSLTGKLVYRLSDLFIVQWPDLSKKYSKAKYYGELF</sequence>
<dbReference type="AlphaFoldDB" id="A0A3Q9T956"/>
<feature type="transmembrane region" description="Helical" evidence="6">
    <location>
        <begin position="86"/>
        <end position="105"/>
    </location>
</feature>
<dbReference type="EMBL" id="MH678631">
    <property type="protein sequence ID" value="AZY91893.1"/>
    <property type="molecule type" value="Genomic_DNA"/>
</dbReference>
<dbReference type="GO" id="GO:0006488">
    <property type="term" value="P:dolichol-linked oligosaccharide biosynthetic process"/>
    <property type="evidence" value="ECO:0007669"/>
    <property type="project" value="InterPro"/>
</dbReference>
<reference evidence="7" key="1">
    <citation type="journal article" date="2019" name="FEMS Microbiol. Lett.">
        <title>High-throughput screening for texturing Lactococcus strains.</title>
        <authorList>
            <person name="Poulsen V.K."/>
            <person name="Derkx P."/>
            <person name="Oregaard G."/>
        </authorList>
    </citation>
    <scope>NUCLEOTIDE SEQUENCE</scope>
    <source>
        <strain evidence="9">Llc3</strain>
        <strain evidence="8">Llc4</strain>
        <strain evidence="7">Llc5</strain>
    </source>
</reference>
<evidence type="ECO:0000256" key="2">
    <source>
        <dbReference type="ARBA" id="ARBA00022692"/>
    </source>
</evidence>
<evidence type="ECO:0000256" key="6">
    <source>
        <dbReference type="SAM" id="Phobius"/>
    </source>
</evidence>
<dbReference type="EMBL" id="MH678635">
    <property type="protein sequence ID" value="AZY91953.1"/>
    <property type="molecule type" value="Genomic_DNA"/>
</dbReference>
<accession>A0A3Q9T956</accession>
<evidence type="ECO:0000256" key="4">
    <source>
        <dbReference type="ARBA" id="ARBA00022989"/>
    </source>
</evidence>
<evidence type="ECO:0000256" key="5">
    <source>
        <dbReference type="ARBA" id="ARBA00023136"/>
    </source>
</evidence>
<feature type="transmembrane region" description="Helical" evidence="6">
    <location>
        <begin position="64"/>
        <end position="80"/>
    </location>
</feature>
<keyword evidence="4 6" id="KW-1133">Transmembrane helix</keyword>
<proteinExistence type="predicted"/>
<keyword evidence="2 6" id="KW-0812">Transmembrane</keyword>
<name>A0A3Q9T956_9LACT</name>
<evidence type="ECO:0000313" key="8">
    <source>
        <dbReference type="EMBL" id="AZY91938.1"/>
    </source>
</evidence>
<dbReference type="InterPro" id="IPR013969">
    <property type="entry name" value="Oligosacch_biosynth_Alg14"/>
</dbReference>
<dbReference type="NCBIfam" id="NF041549">
    <property type="entry name" value="PssD"/>
    <property type="match status" value="1"/>
</dbReference>
<dbReference type="GO" id="GO:0004577">
    <property type="term" value="F:N-acetylglucosaminyldiphosphodolichol N-acetylglucosaminyltransferase activity"/>
    <property type="evidence" value="ECO:0007669"/>
    <property type="project" value="TreeGrafter"/>
</dbReference>
<evidence type="ECO:0000256" key="1">
    <source>
        <dbReference type="ARBA" id="ARBA00004389"/>
    </source>
</evidence>
<evidence type="ECO:0000313" key="7">
    <source>
        <dbReference type="EMBL" id="AZY91893.1"/>
    </source>
</evidence>
<protein>
    <submittedName>
        <fullName evidence="7">Glycosyltransferase</fullName>
    </submittedName>
</protein>
<keyword evidence="3" id="KW-0256">Endoplasmic reticulum</keyword>
<dbReference type="PANTHER" id="PTHR12154:SF4">
    <property type="entry name" value="UDP-N-ACETYLGLUCOSAMINE TRANSFERASE SUBUNIT ALG14 HOMOLOG"/>
    <property type="match status" value="1"/>
</dbReference>
<dbReference type="Gene3D" id="3.40.50.2000">
    <property type="entry name" value="Glycogen Phosphorylase B"/>
    <property type="match status" value="1"/>
</dbReference>
<dbReference type="EMBL" id="MH678634">
    <property type="protein sequence ID" value="AZY91938.1"/>
    <property type="molecule type" value="Genomic_DNA"/>
</dbReference>
<dbReference type="SUPFAM" id="SSF53756">
    <property type="entry name" value="UDP-Glycosyltransferase/glycogen phosphorylase"/>
    <property type="match status" value="1"/>
</dbReference>
<organism evidence="7">
    <name type="scientific">Lactococcus lactis</name>
    <dbReference type="NCBI Taxonomy" id="1358"/>
    <lineage>
        <taxon>Bacteria</taxon>
        <taxon>Bacillati</taxon>
        <taxon>Bacillota</taxon>
        <taxon>Bacilli</taxon>
        <taxon>Lactobacillales</taxon>
        <taxon>Streptococcaceae</taxon>
        <taxon>Lactococcus</taxon>
    </lineage>
</organism>
<evidence type="ECO:0000256" key="3">
    <source>
        <dbReference type="ARBA" id="ARBA00022824"/>
    </source>
</evidence>
<dbReference type="PANTHER" id="PTHR12154">
    <property type="entry name" value="GLYCOSYL TRANSFERASE-RELATED"/>
    <property type="match status" value="1"/>
</dbReference>
<keyword evidence="5 6" id="KW-0472">Membrane</keyword>
<evidence type="ECO:0000313" key="9">
    <source>
        <dbReference type="EMBL" id="AZY91953.1"/>
    </source>
</evidence>
<keyword evidence="7" id="KW-0808">Transferase</keyword>
<dbReference type="Pfam" id="PF08660">
    <property type="entry name" value="Alg14"/>
    <property type="match status" value="1"/>
</dbReference>
<comment type="subcellular location">
    <subcellularLocation>
        <location evidence="1">Endoplasmic reticulum membrane</location>
        <topology evidence="1">Single-pass membrane protein</topology>
    </subcellularLocation>
</comment>